<keyword evidence="4" id="KW-1185">Reference proteome</keyword>
<feature type="region of interest" description="Disordered" evidence="1">
    <location>
        <begin position="27"/>
        <end position="74"/>
    </location>
</feature>
<feature type="signal peptide" evidence="2">
    <location>
        <begin position="1"/>
        <end position="28"/>
    </location>
</feature>
<dbReference type="AlphaFoldDB" id="A0A1M4S3Q2"/>
<evidence type="ECO:0000256" key="2">
    <source>
        <dbReference type="SAM" id="SignalP"/>
    </source>
</evidence>
<proteinExistence type="predicted"/>
<feature type="compositionally biased region" description="Acidic residues" evidence="1">
    <location>
        <begin position="51"/>
        <end position="61"/>
    </location>
</feature>
<dbReference type="Proteomes" id="UP000184291">
    <property type="component" value="Unassembled WGS sequence"/>
</dbReference>
<dbReference type="PROSITE" id="PS51257">
    <property type="entry name" value="PROKAR_LIPOPROTEIN"/>
    <property type="match status" value="1"/>
</dbReference>
<evidence type="ECO:0000313" key="4">
    <source>
        <dbReference type="Proteomes" id="UP000184291"/>
    </source>
</evidence>
<reference evidence="4" key="1">
    <citation type="submission" date="2016-09" db="EMBL/GenBank/DDBJ databases">
        <authorList>
            <person name="Strepis N."/>
        </authorList>
    </citation>
    <scope>NUCLEOTIDE SEQUENCE [LARGE SCALE GENOMIC DNA]</scope>
</reference>
<dbReference type="STRING" id="1892869.ACGLYG10_3090"/>
<dbReference type="OrthoDB" id="3255327at2"/>
<dbReference type="EMBL" id="FQTT01000016">
    <property type="protein sequence ID" value="SHE26835.1"/>
    <property type="molecule type" value="Genomic_DNA"/>
</dbReference>
<dbReference type="RefSeq" id="WP_073333939.1">
    <property type="nucleotide sequence ID" value="NZ_FQTT01000016.1"/>
</dbReference>
<feature type="chain" id="PRO_5038959148" description="Prokaryotic membrane lipoprotein lipid attachment site profile" evidence="2">
    <location>
        <begin position="29"/>
        <end position="243"/>
    </location>
</feature>
<evidence type="ECO:0000313" key="3">
    <source>
        <dbReference type="EMBL" id="SHE26835.1"/>
    </source>
</evidence>
<sequence>MSRLSRLTTLVATSVTAVALTASMSACSSNSDDAADQGSDQQVTTTADTDTGSDDADETEAAAEPTVPDGYTLTEVPGAELSVPVPDGWEAITGDDLADSERVEAVASALGYTTDQITAMMASIGLYAADTSGTSTLAENYNIQVVATSVMPGEADFNDMLTGSEQLPGVSSLTPGTFSEPKTASGEDAAMHTFTMNMDYATEPIEGAYLAIPTQDGQTALITMGTASAERTQELADVILGSI</sequence>
<feature type="compositionally biased region" description="Low complexity" evidence="1">
    <location>
        <begin position="27"/>
        <end position="50"/>
    </location>
</feature>
<evidence type="ECO:0008006" key="5">
    <source>
        <dbReference type="Google" id="ProtNLM"/>
    </source>
</evidence>
<keyword evidence="2" id="KW-0732">Signal</keyword>
<gene>
    <name evidence="3" type="ORF">ACGLYG10_3090</name>
</gene>
<evidence type="ECO:0000256" key="1">
    <source>
        <dbReference type="SAM" id="MobiDB-lite"/>
    </source>
</evidence>
<name>A0A1M4S3Q2_9ACTO</name>
<organism evidence="3 4">
    <name type="scientific">Actinomyces glycerinitolerans</name>
    <dbReference type="NCBI Taxonomy" id="1892869"/>
    <lineage>
        <taxon>Bacteria</taxon>
        <taxon>Bacillati</taxon>
        <taxon>Actinomycetota</taxon>
        <taxon>Actinomycetes</taxon>
        <taxon>Actinomycetales</taxon>
        <taxon>Actinomycetaceae</taxon>
        <taxon>Actinomyces</taxon>
    </lineage>
</organism>
<protein>
    <recommendedName>
        <fullName evidence="5">Prokaryotic membrane lipoprotein lipid attachment site profile</fullName>
    </recommendedName>
</protein>
<accession>A0A1M4S3Q2</accession>